<feature type="binding site" description="axial binding residue" evidence="13">
    <location>
        <position position="420"/>
    </location>
    <ligand>
        <name>heme</name>
        <dbReference type="ChEBI" id="CHEBI:30413"/>
    </ligand>
    <ligandPart>
        <name>Fe</name>
        <dbReference type="ChEBI" id="CHEBI:18248"/>
    </ligandPart>
</feature>
<dbReference type="Proteomes" id="UP000620124">
    <property type="component" value="Unassembled WGS sequence"/>
</dbReference>
<keyword evidence="6 15" id="KW-0812">Transmembrane</keyword>
<dbReference type="InterPro" id="IPR001128">
    <property type="entry name" value="Cyt_P450"/>
</dbReference>
<dbReference type="GO" id="GO:0016020">
    <property type="term" value="C:membrane"/>
    <property type="evidence" value="ECO:0007669"/>
    <property type="project" value="UniProtKB-SubCell"/>
</dbReference>
<keyword evidence="12 15" id="KW-0472">Membrane</keyword>
<evidence type="ECO:0000256" key="13">
    <source>
        <dbReference type="PIRSR" id="PIRSR602401-1"/>
    </source>
</evidence>
<dbReference type="PRINTS" id="PR00463">
    <property type="entry name" value="EP450I"/>
</dbReference>
<evidence type="ECO:0000256" key="9">
    <source>
        <dbReference type="ARBA" id="ARBA00023002"/>
    </source>
</evidence>
<evidence type="ECO:0000313" key="16">
    <source>
        <dbReference type="EMBL" id="KAF7328879.1"/>
    </source>
</evidence>
<dbReference type="AlphaFoldDB" id="A0A8H6WUK1"/>
<dbReference type="InterPro" id="IPR017972">
    <property type="entry name" value="Cyt_P450_CS"/>
</dbReference>
<dbReference type="PRINTS" id="PR00385">
    <property type="entry name" value="P450"/>
</dbReference>
<dbReference type="GO" id="GO:0005506">
    <property type="term" value="F:iron ion binding"/>
    <property type="evidence" value="ECO:0007669"/>
    <property type="project" value="InterPro"/>
</dbReference>
<dbReference type="GO" id="GO:0016705">
    <property type="term" value="F:oxidoreductase activity, acting on paired donors, with incorporation or reduction of molecular oxygen"/>
    <property type="evidence" value="ECO:0007669"/>
    <property type="project" value="InterPro"/>
</dbReference>
<keyword evidence="8 15" id="KW-1133">Transmembrane helix</keyword>
<keyword evidence="9 14" id="KW-0560">Oxidoreductase</keyword>
<dbReference type="OrthoDB" id="2920212at2759"/>
<dbReference type="Pfam" id="PF00067">
    <property type="entry name" value="p450"/>
    <property type="match status" value="2"/>
</dbReference>
<evidence type="ECO:0000256" key="5">
    <source>
        <dbReference type="ARBA" id="ARBA00022617"/>
    </source>
</evidence>
<evidence type="ECO:0000256" key="4">
    <source>
        <dbReference type="ARBA" id="ARBA00010617"/>
    </source>
</evidence>
<keyword evidence="5 13" id="KW-0349">Heme</keyword>
<feature type="transmembrane region" description="Helical" evidence="15">
    <location>
        <begin position="14"/>
        <end position="32"/>
    </location>
</feature>
<dbReference type="PANTHER" id="PTHR24305">
    <property type="entry name" value="CYTOCHROME P450"/>
    <property type="match status" value="1"/>
</dbReference>
<comment type="pathway">
    <text evidence="3">Secondary metabolite biosynthesis; terpenoid biosynthesis.</text>
</comment>
<dbReference type="PROSITE" id="PS00086">
    <property type="entry name" value="CYTOCHROME_P450"/>
    <property type="match status" value="1"/>
</dbReference>
<dbReference type="PANTHER" id="PTHR24305:SF166">
    <property type="entry name" value="CYTOCHROME P450 12A4, MITOCHONDRIAL-RELATED"/>
    <property type="match status" value="1"/>
</dbReference>
<evidence type="ECO:0000313" key="17">
    <source>
        <dbReference type="Proteomes" id="UP000620124"/>
    </source>
</evidence>
<protein>
    <submittedName>
        <fullName evidence="16">Cytochrome P450</fullName>
    </submittedName>
</protein>
<comment type="cofactor">
    <cofactor evidence="1 13">
        <name>heme</name>
        <dbReference type="ChEBI" id="CHEBI:30413"/>
    </cofactor>
</comment>
<keyword evidence="17" id="KW-1185">Reference proteome</keyword>
<keyword evidence="7 13" id="KW-0479">Metal-binding</keyword>
<dbReference type="InterPro" id="IPR036396">
    <property type="entry name" value="Cyt_P450_sf"/>
</dbReference>
<comment type="subcellular location">
    <subcellularLocation>
        <location evidence="2">Membrane</location>
    </subcellularLocation>
</comment>
<dbReference type="GO" id="GO:0020037">
    <property type="term" value="F:heme binding"/>
    <property type="evidence" value="ECO:0007669"/>
    <property type="project" value="InterPro"/>
</dbReference>
<evidence type="ECO:0000256" key="2">
    <source>
        <dbReference type="ARBA" id="ARBA00004370"/>
    </source>
</evidence>
<organism evidence="16 17">
    <name type="scientific">Mycena venus</name>
    <dbReference type="NCBI Taxonomy" id="2733690"/>
    <lineage>
        <taxon>Eukaryota</taxon>
        <taxon>Fungi</taxon>
        <taxon>Dikarya</taxon>
        <taxon>Basidiomycota</taxon>
        <taxon>Agaricomycotina</taxon>
        <taxon>Agaricomycetes</taxon>
        <taxon>Agaricomycetidae</taxon>
        <taxon>Agaricales</taxon>
        <taxon>Marasmiineae</taxon>
        <taxon>Mycenaceae</taxon>
        <taxon>Mycena</taxon>
    </lineage>
</organism>
<dbReference type="SUPFAM" id="SSF48264">
    <property type="entry name" value="Cytochrome P450"/>
    <property type="match status" value="1"/>
</dbReference>
<name>A0A8H6WUK1_9AGAR</name>
<sequence>MGNTLDYIAKYDTVYGSACVGMFVIATVYYYVLRPRSTISSIVGPPLPSWIFGHMLQLMLPLQYGDHEFQWQKTYGPVYRIKGCFGQDRLMISDPVAIHYIFNTTTFDHTPILQHTIYLIEGEQSLNYVQGNTHKRLRAAMNAGFNATAVRKYQPVFENLACELYDSTITSSLSATHILADAIGASLPSWVLTAASYLPTSAFTVLRKTRFLSKQLGSRIIRDKMDAARKGLDVDNDIYGSLLIAGQLDARKSAMSGDEIAGQTALFLLAGHETATNAVSFALLELARNPAIQEQLRAEINETLGAVAYDNMPLLNAVIKETLRLYPALPTSERIALSDAVIPLNGPVTSSEGEQITAIPVRKGQLVTVATASYHRLASRWGNDSDEFRPSRWIDGTVRDGDIIGPYANLGVFSGGHRTCLGWRFSILEIQVLLCELIGKLSFTLPADSDNVVRAKCVGLLTPTLPSGEKGLMLRVNKIA</sequence>
<gene>
    <name evidence="16" type="ORF">MVEN_02517600</name>
</gene>
<evidence type="ECO:0000256" key="3">
    <source>
        <dbReference type="ARBA" id="ARBA00004721"/>
    </source>
</evidence>
<evidence type="ECO:0000256" key="11">
    <source>
        <dbReference type="ARBA" id="ARBA00023033"/>
    </source>
</evidence>
<evidence type="ECO:0000256" key="7">
    <source>
        <dbReference type="ARBA" id="ARBA00022723"/>
    </source>
</evidence>
<comment type="similarity">
    <text evidence="4 14">Belongs to the cytochrome P450 family.</text>
</comment>
<dbReference type="InterPro" id="IPR002401">
    <property type="entry name" value="Cyt_P450_E_grp-I"/>
</dbReference>
<dbReference type="InterPro" id="IPR050121">
    <property type="entry name" value="Cytochrome_P450_monoxygenase"/>
</dbReference>
<dbReference type="Gene3D" id="1.10.630.10">
    <property type="entry name" value="Cytochrome P450"/>
    <property type="match status" value="1"/>
</dbReference>
<dbReference type="GO" id="GO:0004497">
    <property type="term" value="F:monooxygenase activity"/>
    <property type="evidence" value="ECO:0007669"/>
    <property type="project" value="UniProtKB-KW"/>
</dbReference>
<keyword evidence="10 13" id="KW-0408">Iron</keyword>
<evidence type="ECO:0000256" key="8">
    <source>
        <dbReference type="ARBA" id="ARBA00022989"/>
    </source>
</evidence>
<reference evidence="16" key="1">
    <citation type="submission" date="2020-05" db="EMBL/GenBank/DDBJ databases">
        <title>Mycena genomes resolve the evolution of fungal bioluminescence.</title>
        <authorList>
            <person name="Tsai I.J."/>
        </authorList>
    </citation>
    <scope>NUCLEOTIDE SEQUENCE</scope>
    <source>
        <strain evidence="16">CCC161011</strain>
    </source>
</reference>
<evidence type="ECO:0000256" key="14">
    <source>
        <dbReference type="RuleBase" id="RU000461"/>
    </source>
</evidence>
<dbReference type="EMBL" id="JACAZI010000034">
    <property type="protein sequence ID" value="KAF7328879.1"/>
    <property type="molecule type" value="Genomic_DNA"/>
</dbReference>
<evidence type="ECO:0000256" key="6">
    <source>
        <dbReference type="ARBA" id="ARBA00022692"/>
    </source>
</evidence>
<evidence type="ECO:0000256" key="12">
    <source>
        <dbReference type="ARBA" id="ARBA00023136"/>
    </source>
</evidence>
<evidence type="ECO:0000256" key="1">
    <source>
        <dbReference type="ARBA" id="ARBA00001971"/>
    </source>
</evidence>
<proteinExistence type="inferred from homology"/>
<evidence type="ECO:0000256" key="10">
    <source>
        <dbReference type="ARBA" id="ARBA00023004"/>
    </source>
</evidence>
<keyword evidence="11 14" id="KW-0503">Monooxygenase</keyword>
<evidence type="ECO:0000256" key="15">
    <source>
        <dbReference type="SAM" id="Phobius"/>
    </source>
</evidence>
<comment type="caution">
    <text evidence="16">The sequence shown here is derived from an EMBL/GenBank/DDBJ whole genome shotgun (WGS) entry which is preliminary data.</text>
</comment>
<accession>A0A8H6WUK1</accession>